<keyword evidence="3" id="KW-1185">Reference proteome</keyword>
<organism evidence="2 3">
    <name type="scientific">Stereocaulon virgatum</name>
    <dbReference type="NCBI Taxonomy" id="373712"/>
    <lineage>
        <taxon>Eukaryota</taxon>
        <taxon>Fungi</taxon>
        <taxon>Dikarya</taxon>
        <taxon>Ascomycota</taxon>
        <taxon>Pezizomycotina</taxon>
        <taxon>Lecanoromycetes</taxon>
        <taxon>OSLEUM clade</taxon>
        <taxon>Lecanoromycetidae</taxon>
        <taxon>Lecanorales</taxon>
        <taxon>Lecanorineae</taxon>
        <taxon>Stereocaulaceae</taxon>
        <taxon>Stereocaulon</taxon>
    </lineage>
</organism>
<keyword evidence="1" id="KW-1133">Transmembrane helix</keyword>
<proteinExistence type="predicted"/>
<comment type="caution">
    <text evidence="2">The sequence shown here is derived from an EMBL/GenBank/DDBJ whole genome shotgun (WGS) entry which is preliminary data.</text>
</comment>
<gene>
    <name evidence="2" type="ORF">N7G274_001671</name>
</gene>
<accession>A0ABR4AL34</accession>
<evidence type="ECO:0000313" key="2">
    <source>
        <dbReference type="EMBL" id="KAL2046224.1"/>
    </source>
</evidence>
<protein>
    <submittedName>
        <fullName evidence="2">Uncharacterized protein</fullName>
    </submittedName>
</protein>
<sequence>MTPQVSIRQGSAIITVNKRVVIALSILLAARQVCQQETNCCWVESVWICMLLAVSILEFMINIYGLRFWAGSWCSGIPSVPQLAFTELGNAWTASATLPT</sequence>
<evidence type="ECO:0000256" key="1">
    <source>
        <dbReference type="SAM" id="Phobius"/>
    </source>
</evidence>
<name>A0ABR4AL34_9LECA</name>
<dbReference type="Proteomes" id="UP001590950">
    <property type="component" value="Unassembled WGS sequence"/>
</dbReference>
<keyword evidence="1" id="KW-0812">Transmembrane</keyword>
<dbReference type="EMBL" id="JBEFKJ010000004">
    <property type="protein sequence ID" value="KAL2046224.1"/>
    <property type="molecule type" value="Genomic_DNA"/>
</dbReference>
<feature type="transmembrane region" description="Helical" evidence="1">
    <location>
        <begin position="45"/>
        <end position="66"/>
    </location>
</feature>
<keyword evidence="1" id="KW-0472">Membrane</keyword>
<evidence type="ECO:0000313" key="3">
    <source>
        <dbReference type="Proteomes" id="UP001590950"/>
    </source>
</evidence>
<reference evidence="2 3" key="1">
    <citation type="submission" date="2024-09" db="EMBL/GenBank/DDBJ databases">
        <title>Rethinking Asexuality: The Enigmatic Case of Functional Sexual Genes in Lepraria (Stereocaulaceae).</title>
        <authorList>
            <person name="Doellman M."/>
            <person name="Sun Y."/>
            <person name="Barcenas-Pena A."/>
            <person name="Lumbsch H.T."/>
            <person name="Grewe F."/>
        </authorList>
    </citation>
    <scope>NUCLEOTIDE SEQUENCE [LARGE SCALE GENOMIC DNA]</scope>
    <source>
        <strain evidence="2 3">Mercado 3170</strain>
    </source>
</reference>